<dbReference type="RefSeq" id="WP_127724266.1">
    <property type="nucleotide sequence ID" value="NZ_RLIH01000005.1"/>
</dbReference>
<dbReference type="Gene3D" id="2.60.120.10">
    <property type="entry name" value="Jelly Rolls"/>
    <property type="match status" value="2"/>
</dbReference>
<evidence type="ECO:0000313" key="7">
    <source>
        <dbReference type="Proteomes" id="UP000288812"/>
    </source>
</evidence>
<feature type="binding site" evidence="2">
    <location>
        <position position="103"/>
    </location>
    <ligand>
        <name>Fe cation</name>
        <dbReference type="ChEBI" id="CHEBI:24875"/>
    </ligand>
</feature>
<evidence type="ECO:0000256" key="2">
    <source>
        <dbReference type="PIRSR" id="PIRSR006232-1"/>
    </source>
</evidence>
<dbReference type="Pfam" id="PF02678">
    <property type="entry name" value="Pirin"/>
    <property type="match status" value="1"/>
</dbReference>
<keyword evidence="2" id="KW-0408">Iron</keyword>
<dbReference type="EMBL" id="RLIH01000005">
    <property type="protein sequence ID" value="RVU54883.1"/>
    <property type="molecule type" value="Genomic_DNA"/>
</dbReference>
<dbReference type="InterPro" id="IPR012093">
    <property type="entry name" value="Pirin"/>
</dbReference>
<protein>
    <submittedName>
        <fullName evidence="6">Pirin family protein</fullName>
    </submittedName>
</protein>
<dbReference type="SUPFAM" id="SSF51182">
    <property type="entry name" value="RmlC-like cupins"/>
    <property type="match status" value="1"/>
</dbReference>
<feature type="domain" description="Pirin N-terminal" evidence="4">
    <location>
        <begin position="26"/>
        <end position="120"/>
    </location>
</feature>
<comment type="similarity">
    <text evidence="1 3">Belongs to the pirin family.</text>
</comment>
<evidence type="ECO:0000313" key="6">
    <source>
        <dbReference type="EMBL" id="RVU54883.1"/>
    </source>
</evidence>
<dbReference type="InterPro" id="IPR008778">
    <property type="entry name" value="Pirin_C_dom"/>
</dbReference>
<evidence type="ECO:0000256" key="3">
    <source>
        <dbReference type="RuleBase" id="RU003457"/>
    </source>
</evidence>
<keyword evidence="7" id="KW-1185">Reference proteome</keyword>
<reference evidence="6 7" key="1">
    <citation type="submission" date="2018-11" db="EMBL/GenBank/DDBJ databases">
        <title>Genome sequencing and assembly of Anaerosphaera sp. nov., GS7-6-2.</title>
        <authorList>
            <person name="Rettenmaier R."/>
            <person name="Liebl W."/>
            <person name="Zverlov V."/>
        </authorList>
    </citation>
    <scope>NUCLEOTIDE SEQUENCE [LARGE SCALE GENOMIC DNA]</scope>
    <source>
        <strain evidence="6 7">GS7-6-2</strain>
    </source>
</reference>
<dbReference type="InterPro" id="IPR003829">
    <property type="entry name" value="Pirin_N_dom"/>
</dbReference>
<dbReference type="CDD" id="cd02247">
    <property type="entry name" value="cupin_pirin_C"/>
    <property type="match status" value="1"/>
</dbReference>
<gene>
    <name evidence="6" type="ORF">EF514_04670</name>
</gene>
<dbReference type="PANTHER" id="PTHR13903:SF8">
    <property type="entry name" value="PIRIN"/>
    <property type="match status" value="1"/>
</dbReference>
<evidence type="ECO:0000259" key="5">
    <source>
        <dbReference type="Pfam" id="PF05726"/>
    </source>
</evidence>
<dbReference type="OrthoDB" id="321327at2"/>
<organism evidence="6 7">
    <name type="scientific">Anaerosphaera multitolerans</name>
    <dbReference type="NCBI Taxonomy" id="2487351"/>
    <lineage>
        <taxon>Bacteria</taxon>
        <taxon>Bacillati</taxon>
        <taxon>Bacillota</taxon>
        <taxon>Tissierellia</taxon>
        <taxon>Tissierellales</taxon>
        <taxon>Peptoniphilaceae</taxon>
        <taxon>Anaerosphaera</taxon>
    </lineage>
</organism>
<dbReference type="AlphaFoldDB" id="A0A437S770"/>
<dbReference type="GO" id="GO:0046872">
    <property type="term" value="F:metal ion binding"/>
    <property type="evidence" value="ECO:0007669"/>
    <property type="project" value="UniProtKB-KW"/>
</dbReference>
<dbReference type="PIRSF" id="PIRSF006232">
    <property type="entry name" value="Pirin"/>
    <property type="match status" value="1"/>
</dbReference>
<sequence>MQEKNILRKIKGSHAIDGAGVHLVRVLGPNTMYDFDPFLMLDSFDSKNPEDYIKGFPWHPHRGIETITYLAEGEIDHGDSLGNSGKILAGQSQWMTAGSGILHQEMPQPAERMLGLQFWLNLPKEEKMTTPKYFDITKDMVGVKEENGVVFRVIAGEYEGIKGVDSPHIKTNLYDVSLSENSEVKIKTKPGETSFIFLLDGDGYIAGEKVDAKTAVLLGEGDYITVKATEENPLRFIFAMAKPLGEPIAWGGPIVMNTRDELTQAFTELDNDTFIKENAK</sequence>
<feature type="binding site" evidence="2">
    <location>
        <position position="59"/>
    </location>
    <ligand>
        <name>Fe cation</name>
        <dbReference type="ChEBI" id="CHEBI:24875"/>
    </ligand>
</feature>
<evidence type="ECO:0000256" key="1">
    <source>
        <dbReference type="ARBA" id="ARBA00008416"/>
    </source>
</evidence>
<name>A0A437S770_9FIRM</name>
<dbReference type="PANTHER" id="PTHR13903">
    <property type="entry name" value="PIRIN-RELATED"/>
    <property type="match status" value="1"/>
</dbReference>
<dbReference type="InterPro" id="IPR014710">
    <property type="entry name" value="RmlC-like_jellyroll"/>
</dbReference>
<feature type="binding site" evidence="2">
    <location>
        <position position="61"/>
    </location>
    <ligand>
        <name>Fe cation</name>
        <dbReference type="ChEBI" id="CHEBI:24875"/>
    </ligand>
</feature>
<accession>A0A437S770</accession>
<comment type="cofactor">
    <cofactor evidence="2">
        <name>Fe cation</name>
        <dbReference type="ChEBI" id="CHEBI:24875"/>
    </cofactor>
    <text evidence="2">Binds 1 Fe cation per subunit.</text>
</comment>
<proteinExistence type="inferred from homology"/>
<feature type="binding site" evidence="2">
    <location>
        <position position="105"/>
    </location>
    <ligand>
        <name>Fe cation</name>
        <dbReference type="ChEBI" id="CHEBI:24875"/>
    </ligand>
</feature>
<keyword evidence="2" id="KW-0479">Metal-binding</keyword>
<dbReference type="Pfam" id="PF05726">
    <property type="entry name" value="Pirin_C"/>
    <property type="match status" value="1"/>
</dbReference>
<dbReference type="InterPro" id="IPR011051">
    <property type="entry name" value="RmlC_Cupin_sf"/>
</dbReference>
<comment type="caution">
    <text evidence="6">The sequence shown here is derived from an EMBL/GenBank/DDBJ whole genome shotgun (WGS) entry which is preliminary data.</text>
</comment>
<evidence type="ECO:0000259" key="4">
    <source>
        <dbReference type="Pfam" id="PF02678"/>
    </source>
</evidence>
<dbReference type="Proteomes" id="UP000288812">
    <property type="component" value="Unassembled WGS sequence"/>
</dbReference>
<dbReference type="CDD" id="cd02909">
    <property type="entry name" value="cupin_pirin_N"/>
    <property type="match status" value="1"/>
</dbReference>
<feature type="domain" description="Pirin C-terminal" evidence="5">
    <location>
        <begin position="174"/>
        <end position="274"/>
    </location>
</feature>